<organism evidence="1 2">
    <name type="scientific">Antrodiella citrinella</name>
    <dbReference type="NCBI Taxonomy" id="2447956"/>
    <lineage>
        <taxon>Eukaryota</taxon>
        <taxon>Fungi</taxon>
        <taxon>Dikarya</taxon>
        <taxon>Basidiomycota</taxon>
        <taxon>Agaricomycotina</taxon>
        <taxon>Agaricomycetes</taxon>
        <taxon>Polyporales</taxon>
        <taxon>Steccherinaceae</taxon>
        <taxon>Antrodiella</taxon>
    </lineage>
</organism>
<dbReference type="OrthoDB" id="2730545at2759"/>
<reference evidence="1 2" key="1">
    <citation type="submission" date="2019-02" db="EMBL/GenBank/DDBJ databases">
        <title>Genome sequencing of the rare red list fungi Antrodiella citrinella (Flaviporus citrinellus).</title>
        <authorList>
            <person name="Buettner E."/>
            <person name="Kellner H."/>
        </authorList>
    </citation>
    <scope>NUCLEOTIDE SEQUENCE [LARGE SCALE GENOMIC DNA]</scope>
    <source>
        <strain evidence="1 2">DSM 108506</strain>
    </source>
</reference>
<protein>
    <submittedName>
        <fullName evidence="1">Uncharacterized protein</fullName>
    </submittedName>
</protein>
<dbReference type="AlphaFoldDB" id="A0A4S4LQA7"/>
<dbReference type="EMBL" id="SGPM01001030">
    <property type="protein sequence ID" value="THH13711.1"/>
    <property type="molecule type" value="Genomic_DNA"/>
</dbReference>
<proteinExistence type="predicted"/>
<sequence length="323" mass="37006">MDCRFVAQLWRESKRGHTINGHAAKQDLTWPDEEEDTYDPDLYGPPPEAVHQRIFPLRALVSSGIPCILWGEDAEAFQHGVTVRLFDLNILVPDHLVDAAAKVPVIQTQCPQYQPTTEIGVEYDYYGDGPLKATMQSLFPKAIHLRHALVGDNKLYWQYLDDENPHHIILLPQSYFGLDVASPEDFLPLDLPLYDTLNAGIVVPKYHTFLEGLVEWIMLPPTDLTPATKCERMLDELIDVHLEPRLEDDDPDPNGFRGKKPGVPLTIETEILGELQTKRAIWWFSSLFHNSKPVRMEEIVEYKRQERLHESHRSVRTSTVSNL</sequence>
<gene>
    <name evidence="1" type="ORF">EUX98_g9690</name>
</gene>
<accession>A0A4S4LQA7</accession>
<evidence type="ECO:0000313" key="2">
    <source>
        <dbReference type="Proteomes" id="UP000308730"/>
    </source>
</evidence>
<evidence type="ECO:0000313" key="1">
    <source>
        <dbReference type="EMBL" id="THH13711.1"/>
    </source>
</evidence>
<keyword evidence="2" id="KW-1185">Reference proteome</keyword>
<dbReference type="Proteomes" id="UP000308730">
    <property type="component" value="Unassembled WGS sequence"/>
</dbReference>
<comment type="caution">
    <text evidence="1">The sequence shown here is derived from an EMBL/GenBank/DDBJ whole genome shotgun (WGS) entry which is preliminary data.</text>
</comment>
<name>A0A4S4LQA7_9APHY</name>